<reference evidence="2 3" key="2">
    <citation type="journal article" date="2020" name="PLoS ONE">
        <title>Diversity of bacteriophages encoding Panton-Valentine leukocidin in temporally and geographically related Staphylococcus aureus.</title>
        <authorList>
            <person name="Coombs G.W."/>
            <person name="Baines S.L."/>
            <person name="Howden B.P."/>
            <person name="Swenson K.M."/>
            <person name="O'Brien F.G."/>
        </authorList>
    </citation>
    <scope>NUCLEOTIDE SEQUENCE [LARGE SCALE GENOMIC DNA]</scope>
</reference>
<dbReference type="Proteomes" id="UP000240693">
    <property type="component" value="Segment"/>
</dbReference>
<dbReference type="EMBL" id="MG029514">
    <property type="protein sequence ID" value="AUM58024.1"/>
    <property type="molecule type" value="Genomic_DNA"/>
</dbReference>
<protein>
    <submittedName>
        <fullName evidence="2">Uncharacterized protein</fullName>
    </submittedName>
</protein>
<evidence type="ECO:0000313" key="2">
    <source>
        <dbReference type="EMBL" id="AUM58024.1"/>
    </source>
</evidence>
<dbReference type="GeneID" id="65072807"/>
<organism evidence="2 3">
    <name type="scientific">Staphylococcus phage phiSa2wa_st78</name>
    <dbReference type="NCBI Taxonomy" id="2060954"/>
    <lineage>
        <taxon>Viruses</taxon>
        <taxon>Duplodnaviria</taxon>
        <taxon>Heunggongvirae</taxon>
        <taxon>Uroviricota</taxon>
        <taxon>Caudoviricetes</taxon>
        <taxon>Triavirus</taxon>
        <taxon>Triavirus st78</taxon>
    </lineage>
</organism>
<dbReference type="RefSeq" id="YP_010083771.1">
    <property type="nucleotide sequence ID" value="NC_055048.1"/>
</dbReference>
<proteinExistence type="predicted"/>
<keyword evidence="1" id="KW-0175">Coiled coil</keyword>
<accession>A0A2I6PE57</accession>
<evidence type="ECO:0000256" key="1">
    <source>
        <dbReference type="SAM" id="Coils"/>
    </source>
</evidence>
<reference evidence="3" key="1">
    <citation type="submission" date="2017-10" db="EMBL/GenBank/DDBJ databases">
        <title>Characterization of PVL bacteriophage from community-associated Staphylococcus aureus in Western Australia.</title>
        <authorList>
            <person name="O'Brien F.G."/>
            <person name="Baines S.L."/>
            <person name="Howden B.P."/>
            <person name="Coombs G.W."/>
        </authorList>
    </citation>
    <scope>NUCLEOTIDE SEQUENCE [LARGE SCALE GENOMIC DNA]</scope>
</reference>
<keyword evidence="3" id="KW-1185">Reference proteome</keyword>
<name>A0A2I6PE57_9CAUD</name>
<evidence type="ECO:0000313" key="3">
    <source>
        <dbReference type="Proteomes" id="UP000240693"/>
    </source>
</evidence>
<dbReference type="KEGG" id="vg:65072807"/>
<sequence>MVDADGNTWYQAQGAGDVIGYTKPDGTQCTVGGCVTPQQQEQINEANYKEMEKYGYSREKYDAIQKEASKLQQQKENGEITAEEFTNRYIELYD</sequence>
<feature type="coiled-coil region" evidence="1">
    <location>
        <begin position="61"/>
        <end position="88"/>
    </location>
</feature>